<accession>A0A9P8UJ89</accession>
<sequence>MKDTTPPIISAIAVSKSLLLDSLHDRVTGVLVGAALGDAIGLYTEFLSAEHSAFFYPARQFILAPDGYDGKGPTRFRVDTHRMKHLPGDWTDDTDHALLLLLAALRNVDASISDADLVAATTADFPPRLKIWVDCGLRALDKMPLGLGKVVASVVRSHTFVTDPEGTARKCWESSGKRSASNGSLMRTHPLGLLALARDEEVAFALGAAVSKTTHADPRCVIACAIGSALIRGVVRGDIDNNSDLDSVITRALVWFATQEQPSPGYKLDVAELKKHTEVEGLDSLKLDDSQGMGYVYKTLGAGVFLLRSAIKVIRGGNPSFRARLSLFENLITDLVMHGGDADTNACFAGALVGGYLGFKALPQHWWNHLRHGDWLISKAEALCQVLGITSGDYDAKEDSDTLPDGGRGILSQEQMDVRWTHLMTDVEQRLRQRKESLKTLDVPSMPASEEKSRRWFRRKRVP</sequence>
<evidence type="ECO:0000313" key="4">
    <source>
        <dbReference type="Proteomes" id="UP000758603"/>
    </source>
</evidence>
<organism evidence="3 4">
    <name type="scientific">Truncatella angustata</name>
    <dbReference type="NCBI Taxonomy" id="152316"/>
    <lineage>
        <taxon>Eukaryota</taxon>
        <taxon>Fungi</taxon>
        <taxon>Dikarya</taxon>
        <taxon>Ascomycota</taxon>
        <taxon>Pezizomycotina</taxon>
        <taxon>Sordariomycetes</taxon>
        <taxon>Xylariomycetidae</taxon>
        <taxon>Amphisphaeriales</taxon>
        <taxon>Sporocadaceae</taxon>
        <taxon>Truncatella</taxon>
    </lineage>
</organism>
<dbReference type="InterPro" id="IPR005502">
    <property type="entry name" value="Ribosyl_crysJ1"/>
</dbReference>
<dbReference type="PANTHER" id="PTHR16222">
    <property type="entry name" value="ADP-RIBOSYLGLYCOHYDROLASE"/>
    <property type="match status" value="1"/>
</dbReference>
<feature type="region of interest" description="Disordered" evidence="2">
    <location>
        <begin position="438"/>
        <end position="463"/>
    </location>
</feature>
<evidence type="ECO:0000256" key="1">
    <source>
        <dbReference type="PIRSR" id="PIRSR605502-1"/>
    </source>
</evidence>
<comment type="caution">
    <text evidence="3">The sequence shown here is derived from an EMBL/GenBank/DDBJ whole genome shotgun (WGS) entry which is preliminary data.</text>
</comment>
<feature type="binding site" evidence="1">
    <location>
        <position position="344"/>
    </location>
    <ligand>
        <name>Mg(2+)</name>
        <dbReference type="ChEBI" id="CHEBI:18420"/>
        <label>1</label>
    </ligand>
</feature>
<feature type="binding site" evidence="1">
    <location>
        <position position="341"/>
    </location>
    <ligand>
        <name>Mg(2+)</name>
        <dbReference type="ChEBI" id="CHEBI:18420"/>
        <label>1</label>
    </ligand>
</feature>
<dbReference type="EMBL" id="JAGPXC010000005">
    <property type="protein sequence ID" value="KAH6653129.1"/>
    <property type="molecule type" value="Genomic_DNA"/>
</dbReference>
<dbReference type="RefSeq" id="XP_045957406.1">
    <property type="nucleotide sequence ID" value="XM_046096137.1"/>
</dbReference>
<protein>
    <submittedName>
        <fullName evidence="3">ADP-ribosylglycohydrolase-domain-containing protein</fullName>
    </submittedName>
</protein>
<keyword evidence="4" id="KW-1185">Reference proteome</keyword>
<dbReference type="InterPro" id="IPR050792">
    <property type="entry name" value="ADP-ribosylglycohydrolase"/>
</dbReference>
<dbReference type="Proteomes" id="UP000758603">
    <property type="component" value="Unassembled WGS sequence"/>
</dbReference>
<dbReference type="PANTHER" id="PTHR16222:SF28">
    <property type="entry name" value="ADP-RIBOSYLGLYCOHYDROLASE"/>
    <property type="match status" value="1"/>
</dbReference>
<dbReference type="Gene3D" id="1.10.4080.10">
    <property type="entry name" value="ADP-ribosylation/Crystallin J1"/>
    <property type="match status" value="1"/>
</dbReference>
<reference evidence="3" key="1">
    <citation type="journal article" date="2021" name="Nat. Commun.">
        <title>Genetic determinants of endophytism in the Arabidopsis root mycobiome.</title>
        <authorList>
            <person name="Mesny F."/>
            <person name="Miyauchi S."/>
            <person name="Thiergart T."/>
            <person name="Pickel B."/>
            <person name="Atanasova L."/>
            <person name="Karlsson M."/>
            <person name="Huettel B."/>
            <person name="Barry K.W."/>
            <person name="Haridas S."/>
            <person name="Chen C."/>
            <person name="Bauer D."/>
            <person name="Andreopoulos W."/>
            <person name="Pangilinan J."/>
            <person name="LaButti K."/>
            <person name="Riley R."/>
            <person name="Lipzen A."/>
            <person name="Clum A."/>
            <person name="Drula E."/>
            <person name="Henrissat B."/>
            <person name="Kohler A."/>
            <person name="Grigoriev I.V."/>
            <person name="Martin F.M."/>
            <person name="Hacquard S."/>
        </authorList>
    </citation>
    <scope>NUCLEOTIDE SEQUENCE</scope>
    <source>
        <strain evidence="3">MPI-SDFR-AT-0073</strain>
    </source>
</reference>
<dbReference type="AlphaFoldDB" id="A0A9P8UJ89"/>
<comment type="cofactor">
    <cofactor evidence="1">
        <name>Mg(2+)</name>
        <dbReference type="ChEBI" id="CHEBI:18420"/>
    </cofactor>
    <text evidence="1">Binds 2 magnesium ions per subunit.</text>
</comment>
<dbReference type="OrthoDB" id="2021138at2759"/>
<dbReference type="InterPro" id="IPR036705">
    <property type="entry name" value="Ribosyl_crysJ1_sf"/>
</dbReference>
<dbReference type="GeneID" id="70125030"/>
<dbReference type="Pfam" id="PF03747">
    <property type="entry name" value="ADP_ribosyl_GH"/>
    <property type="match status" value="1"/>
</dbReference>
<dbReference type="SUPFAM" id="SSF101478">
    <property type="entry name" value="ADP-ribosylglycohydrolase"/>
    <property type="match status" value="1"/>
</dbReference>
<name>A0A9P8UJ89_9PEZI</name>
<keyword evidence="1" id="KW-0460">Magnesium</keyword>
<feature type="binding site" evidence="1">
    <location>
        <position position="91"/>
    </location>
    <ligand>
        <name>Mg(2+)</name>
        <dbReference type="ChEBI" id="CHEBI:18420"/>
        <label>1</label>
    </ligand>
</feature>
<evidence type="ECO:0000256" key="2">
    <source>
        <dbReference type="SAM" id="MobiDB-lite"/>
    </source>
</evidence>
<proteinExistence type="predicted"/>
<feature type="binding site" evidence="1">
    <location>
        <position position="93"/>
    </location>
    <ligand>
        <name>Mg(2+)</name>
        <dbReference type="ChEBI" id="CHEBI:18420"/>
        <label>1</label>
    </ligand>
</feature>
<evidence type="ECO:0000313" key="3">
    <source>
        <dbReference type="EMBL" id="KAH6653129.1"/>
    </source>
</evidence>
<keyword evidence="1" id="KW-0479">Metal-binding</keyword>
<feature type="binding site" evidence="1">
    <location>
        <position position="343"/>
    </location>
    <ligand>
        <name>Mg(2+)</name>
        <dbReference type="ChEBI" id="CHEBI:18420"/>
        <label>1</label>
    </ligand>
</feature>
<feature type="binding site" evidence="1">
    <location>
        <position position="92"/>
    </location>
    <ligand>
        <name>Mg(2+)</name>
        <dbReference type="ChEBI" id="CHEBI:18420"/>
        <label>1</label>
    </ligand>
</feature>
<gene>
    <name evidence="3" type="ORF">BKA67DRAFT_310049</name>
</gene>
<dbReference type="GO" id="GO:0046872">
    <property type="term" value="F:metal ion binding"/>
    <property type="evidence" value="ECO:0007669"/>
    <property type="project" value="UniProtKB-KW"/>
</dbReference>